<accession>A0A2T1GJ39</accession>
<dbReference type="InterPro" id="IPR018971">
    <property type="entry name" value="DUF1997"/>
</dbReference>
<sequence>MPVTTLEKNSETQSSIVMNPELEQRDLVSIDTKQLQPFCFSYRFADAMLMGADVQTVAKYLDAHQGWFTRCAHPMTASQLGKNGYALTIGKFSSFGYAVEPKIGLELLPQDSGVYRIKTLAIPDYTPPGYEVSFNAQMRLVETVNGQQLGTQIEWDLDLKVSIQFPKFIYKLPTGVIQGTGDKLLKQIVNRVSRQLTHKVQQDFHGSLGLQTPKK</sequence>
<reference evidence="1 2" key="1">
    <citation type="submission" date="2018-03" db="EMBL/GenBank/DDBJ databases">
        <title>The ancient ancestry and fast evolution of plastids.</title>
        <authorList>
            <person name="Moore K.R."/>
            <person name="Magnabosco C."/>
            <person name="Momper L."/>
            <person name="Gold D.A."/>
            <person name="Bosak T."/>
            <person name="Fournier G.P."/>
        </authorList>
    </citation>
    <scope>NUCLEOTIDE SEQUENCE [LARGE SCALE GENOMIC DNA]</scope>
    <source>
        <strain evidence="1 2">CCALA 037</strain>
    </source>
</reference>
<dbReference type="RefSeq" id="WP_106302062.1">
    <property type="nucleotide sequence ID" value="NZ_PVWO01000061.1"/>
</dbReference>
<comment type="caution">
    <text evidence="1">The sequence shown here is derived from an EMBL/GenBank/DDBJ whole genome shotgun (WGS) entry which is preliminary data.</text>
</comment>
<dbReference type="Pfam" id="PF09366">
    <property type="entry name" value="DUF1997"/>
    <property type="match status" value="1"/>
</dbReference>
<proteinExistence type="predicted"/>
<dbReference type="InterPro" id="IPR023393">
    <property type="entry name" value="START-like_dom_sf"/>
</dbReference>
<protein>
    <recommendedName>
        <fullName evidence="3">DUF1997 domain-containing protein</fullName>
    </recommendedName>
</protein>
<gene>
    <name evidence="1" type="ORF">C7B77_07100</name>
</gene>
<keyword evidence="2" id="KW-1185">Reference proteome</keyword>
<dbReference type="OrthoDB" id="456116at2"/>
<evidence type="ECO:0000313" key="1">
    <source>
        <dbReference type="EMBL" id="PSB57799.1"/>
    </source>
</evidence>
<name>A0A2T1GJ39_9CYAN</name>
<dbReference type="EMBL" id="PVWO01000061">
    <property type="protein sequence ID" value="PSB57799.1"/>
    <property type="molecule type" value="Genomic_DNA"/>
</dbReference>
<organism evidence="1 2">
    <name type="scientific">Chamaesiphon polymorphus CCALA 037</name>
    <dbReference type="NCBI Taxonomy" id="2107692"/>
    <lineage>
        <taxon>Bacteria</taxon>
        <taxon>Bacillati</taxon>
        <taxon>Cyanobacteriota</taxon>
        <taxon>Cyanophyceae</taxon>
        <taxon>Gomontiellales</taxon>
        <taxon>Chamaesiphonaceae</taxon>
        <taxon>Chamaesiphon</taxon>
    </lineage>
</organism>
<evidence type="ECO:0000313" key="2">
    <source>
        <dbReference type="Proteomes" id="UP000238937"/>
    </source>
</evidence>
<dbReference type="Proteomes" id="UP000238937">
    <property type="component" value="Unassembled WGS sequence"/>
</dbReference>
<evidence type="ECO:0008006" key="3">
    <source>
        <dbReference type="Google" id="ProtNLM"/>
    </source>
</evidence>
<dbReference type="Gene3D" id="3.30.530.20">
    <property type="match status" value="1"/>
</dbReference>
<dbReference type="AlphaFoldDB" id="A0A2T1GJ39"/>